<dbReference type="RefSeq" id="WP_237468621.1">
    <property type="nucleotide sequence ID" value="NZ_CAKLDI010000002.1"/>
</dbReference>
<accession>A0ABM8ZY42</accession>
<proteinExistence type="predicted"/>
<keyword evidence="2" id="KW-0479">Metal-binding</keyword>
<dbReference type="EC" id="3.5.1.-" evidence="6"/>
<dbReference type="PANTHER" id="PTHR31609:SF1">
    <property type="entry name" value="CARBOHYDRATE DEACETYLASE"/>
    <property type="match status" value="1"/>
</dbReference>
<keyword evidence="4" id="KW-0460">Magnesium</keyword>
<dbReference type="InterPro" id="IPR011330">
    <property type="entry name" value="Glyco_hydro/deAcase_b/a-brl"/>
</dbReference>
<dbReference type="PANTHER" id="PTHR31609">
    <property type="entry name" value="YDJC DEACETYLASE FAMILY MEMBER"/>
    <property type="match status" value="1"/>
</dbReference>
<sequence>MNPALQALGYGPEDRVVVFHCDDIGVYQATLPAYEHLLDANIITSASAMVPCPWFEATAQFYQKHPDIDLGIHLTLTSEWPSYPWRPLLPHARSTGLVTERGFMPPQPEPIWHQADMQAVHAEIRAQIHHALASGINPSHFDSHMLAMIGASTLPVMHQLALEHQCAVMAMSPHCMNTSPWARAYYNLSNCEACTPLTERYPDVLDTAIAMQNDGFALFDSFLAMSYTEPNNRVEQAQKLLAELPPGLHFFMLHPAMDTPELRAVCPGVDWQVRVADYQAFIDPRLAKAIRDLGIHSISFQPLQALLMAHQSTLSL</sequence>
<evidence type="ECO:0000256" key="2">
    <source>
        <dbReference type="ARBA" id="ARBA00022723"/>
    </source>
</evidence>
<comment type="cofactor">
    <cofactor evidence="1">
        <name>Mg(2+)</name>
        <dbReference type="ChEBI" id="CHEBI:18420"/>
    </cofactor>
</comment>
<keyword evidence="5" id="KW-0119">Carbohydrate metabolism</keyword>
<dbReference type="GO" id="GO:0016787">
    <property type="term" value="F:hydrolase activity"/>
    <property type="evidence" value="ECO:0007669"/>
    <property type="project" value="UniProtKB-KW"/>
</dbReference>
<evidence type="ECO:0000256" key="5">
    <source>
        <dbReference type="ARBA" id="ARBA00023277"/>
    </source>
</evidence>
<dbReference type="SUPFAM" id="SSF88713">
    <property type="entry name" value="Glycoside hydrolase/deacetylase"/>
    <property type="match status" value="1"/>
</dbReference>
<keyword evidence="7" id="KW-1185">Reference proteome</keyword>
<dbReference type="EMBL" id="CAKLDI010000002">
    <property type="protein sequence ID" value="CAH0535769.1"/>
    <property type="molecule type" value="Genomic_DNA"/>
</dbReference>
<dbReference type="InterPro" id="IPR006879">
    <property type="entry name" value="YdjC-like"/>
</dbReference>
<dbReference type="Gene3D" id="3.20.20.370">
    <property type="entry name" value="Glycoside hydrolase/deacetylase"/>
    <property type="match status" value="1"/>
</dbReference>
<gene>
    <name evidence="6" type="ORF">VST7929_03243</name>
</gene>
<name>A0ABM8ZY42_9VIBR</name>
<evidence type="ECO:0000256" key="3">
    <source>
        <dbReference type="ARBA" id="ARBA00022801"/>
    </source>
</evidence>
<comment type="caution">
    <text evidence="6">The sequence shown here is derived from an EMBL/GenBank/DDBJ whole genome shotgun (WGS) entry which is preliminary data.</text>
</comment>
<dbReference type="Proteomes" id="UP000838672">
    <property type="component" value="Unassembled WGS sequence"/>
</dbReference>
<evidence type="ECO:0000313" key="7">
    <source>
        <dbReference type="Proteomes" id="UP000838672"/>
    </source>
</evidence>
<evidence type="ECO:0000256" key="4">
    <source>
        <dbReference type="ARBA" id="ARBA00022842"/>
    </source>
</evidence>
<protein>
    <submittedName>
        <fullName evidence="6">Carbohydrate deacetylase</fullName>
        <ecNumber evidence="6">3.5.1.-</ecNumber>
    </submittedName>
</protein>
<reference evidence="6" key="1">
    <citation type="submission" date="2021-11" db="EMBL/GenBank/DDBJ databases">
        <authorList>
            <person name="Rodrigo-Torres L."/>
            <person name="Arahal R. D."/>
            <person name="Lucena T."/>
        </authorList>
    </citation>
    <scope>NUCLEOTIDE SEQUENCE</scope>
    <source>
        <strain evidence="6">CECT 7929</strain>
    </source>
</reference>
<keyword evidence="3 6" id="KW-0378">Hydrolase</keyword>
<organism evidence="6 7">
    <name type="scientific">Vibrio stylophorae</name>
    <dbReference type="NCBI Taxonomy" id="659351"/>
    <lineage>
        <taxon>Bacteria</taxon>
        <taxon>Pseudomonadati</taxon>
        <taxon>Pseudomonadota</taxon>
        <taxon>Gammaproteobacteria</taxon>
        <taxon>Vibrionales</taxon>
        <taxon>Vibrionaceae</taxon>
        <taxon>Vibrio</taxon>
    </lineage>
</organism>
<dbReference type="Pfam" id="PF04794">
    <property type="entry name" value="YdjC"/>
    <property type="match status" value="1"/>
</dbReference>
<evidence type="ECO:0000313" key="6">
    <source>
        <dbReference type="EMBL" id="CAH0535769.1"/>
    </source>
</evidence>
<evidence type="ECO:0000256" key="1">
    <source>
        <dbReference type="ARBA" id="ARBA00001946"/>
    </source>
</evidence>